<comment type="caution">
    <text evidence="1">The sequence shown here is derived from an EMBL/GenBank/DDBJ whole genome shotgun (WGS) entry which is preliminary data.</text>
</comment>
<reference evidence="1 2" key="1">
    <citation type="submission" date="2021-06" db="EMBL/GenBank/DDBJ databases">
        <authorList>
            <person name="Palmer J.M."/>
        </authorList>
    </citation>
    <scope>NUCLEOTIDE SEQUENCE [LARGE SCALE GENOMIC DNA]</scope>
    <source>
        <strain evidence="2">if_2019</strain>
        <tissue evidence="1">Muscle</tissue>
    </source>
</reference>
<dbReference type="EMBL" id="JAHRIQ010096389">
    <property type="protein sequence ID" value="MEQ2253022.1"/>
    <property type="molecule type" value="Genomic_DNA"/>
</dbReference>
<accession>A0ABV0V6N3</accession>
<gene>
    <name evidence="1" type="ORF">ILYODFUR_027782</name>
</gene>
<evidence type="ECO:0000313" key="1">
    <source>
        <dbReference type="EMBL" id="MEQ2253022.1"/>
    </source>
</evidence>
<protein>
    <submittedName>
        <fullName evidence="1">Uncharacterized protein</fullName>
    </submittedName>
</protein>
<name>A0ABV0V6N3_9TELE</name>
<organism evidence="1 2">
    <name type="scientific">Ilyodon furcidens</name>
    <name type="common">goldbreast splitfin</name>
    <dbReference type="NCBI Taxonomy" id="33524"/>
    <lineage>
        <taxon>Eukaryota</taxon>
        <taxon>Metazoa</taxon>
        <taxon>Chordata</taxon>
        <taxon>Craniata</taxon>
        <taxon>Vertebrata</taxon>
        <taxon>Euteleostomi</taxon>
        <taxon>Actinopterygii</taxon>
        <taxon>Neopterygii</taxon>
        <taxon>Teleostei</taxon>
        <taxon>Neoteleostei</taxon>
        <taxon>Acanthomorphata</taxon>
        <taxon>Ovalentaria</taxon>
        <taxon>Atherinomorphae</taxon>
        <taxon>Cyprinodontiformes</taxon>
        <taxon>Goodeidae</taxon>
        <taxon>Ilyodon</taxon>
    </lineage>
</organism>
<proteinExistence type="predicted"/>
<keyword evidence="2" id="KW-1185">Reference proteome</keyword>
<dbReference type="Proteomes" id="UP001482620">
    <property type="component" value="Unassembled WGS sequence"/>
</dbReference>
<sequence>MAMKLVPTLKSCSAHPPVIFHYRLVCASCLLCTKPKISICVGNQQCLIWSQPAALCLKSGRPSPLNSCRLDVRPARAERSREREREELRMGGGIAGEREEEVETAALSLPCTLLQDS</sequence>
<evidence type="ECO:0000313" key="2">
    <source>
        <dbReference type="Proteomes" id="UP001482620"/>
    </source>
</evidence>